<evidence type="ECO:0000256" key="3">
    <source>
        <dbReference type="ARBA" id="ARBA00015972"/>
    </source>
</evidence>
<evidence type="ECO:0000256" key="5">
    <source>
        <dbReference type="ARBA" id="ARBA00022679"/>
    </source>
</evidence>
<evidence type="ECO:0000256" key="7">
    <source>
        <dbReference type="ARBA" id="ARBA00023163"/>
    </source>
</evidence>
<feature type="region of interest" description="Alpha C-terminal domain (alpha-CTD)" evidence="11">
    <location>
        <begin position="243"/>
        <end position="307"/>
    </location>
</feature>
<keyword evidence="5 11" id="KW-0808">Transferase</keyword>
<sequence length="307" mass="32625">MTSPLSISVPNQPRVVSREGSKATFEIAGLYPGYGITLGNALRRVLLSSLPGAAVTLAQFPNAPHEFTTIPGIKETVLDIVLNLKQLRFKLFSEEPQVLTLLKKGAGAATSDDLKAPAQVTVVSKGTPIATLTDKKAELSLELTVEHGVGYVPAGLRQQEKIPIGSIALDAIFNPVRGANFTVEPMRVGDRTDYNRLLLTIETDGTMTPEEAFAEATRILVQQFSSVLPEGFRVSEEGGASAVLREPLAVLGLSARTVAVIETAGIRTVAGLVRKRKGDIAALEGIGAKALQEIVDALERHGLSLKT</sequence>
<dbReference type="HAMAP" id="MF_00059">
    <property type="entry name" value="RNApol_bact_RpoA"/>
    <property type="match status" value="1"/>
</dbReference>
<dbReference type="SMART" id="SM00662">
    <property type="entry name" value="RPOLD"/>
    <property type="match status" value="1"/>
</dbReference>
<dbReference type="NCBIfam" id="TIGR02027">
    <property type="entry name" value="rpoA"/>
    <property type="match status" value="1"/>
</dbReference>
<evidence type="ECO:0000256" key="2">
    <source>
        <dbReference type="ARBA" id="ARBA00012418"/>
    </source>
</evidence>
<comment type="similarity">
    <text evidence="1 11">Belongs to the RNA polymerase alpha chain family.</text>
</comment>
<evidence type="ECO:0000256" key="10">
    <source>
        <dbReference type="ARBA" id="ARBA00048552"/>
    </source>
</evidence>
<keyword evidence="6 11" id="KW-0548">Nucleotidyltransferase</keyword>
<organism evidence="13 14">
    <name type="scientific">Terrybacteria sp. (strain RIFCSPHIGHO2_01_FULL_58_15)</name>
    <dbReference type="NCBI Taxonomy" id="1802363"/>
    <lineage>
        <taxon>Bacteria</taxon>
        <taxon>Candidatus Terryibacteriota</taxon>
    </lineage>
</organism>
<keyword evidence="7 11" id="KW-0804">Transcription</keyword>
<evidence type="ECO:0000256" key="6">
    <source>
        <dbReference type="ARBA" id="ARBA00022695"/>
    </source>
</evidence>
<dbReference type="AlphaFoldDB" id="A0A1G2PJ82"/>
<comment type="subunit">
    <text evidence="11">Homodimer. The RNAP catalytic core consists of 2 alpha, 1 beta, 1 beta' and 1 omega subunit. When a sigma factor is associated with the core the holoenzyme is formed, which can initiate transcription.</text>
</comment>
<dbReference type="Proteomes" id="UP000178690">
    <property type="component" value="Unassembled WGS sequence"/>
</dbReference>
<name>A0A1G2PJ82_TERXR</name>
<dbReference type="InterPro" id="IPR036603">
    <property type="entry name" value="RBP11-like"/>
</dbReference>
<dbReference type="SUPFAM" id="SSF55257">
    <property type="entry name" value="RBP11-like subunits of RNA polymerase"/>
    <property type="match status" value="1"/>
</dbReference>
<dbReference type="InterPro" id="IPR011262">
    <property type="entry name" value="DNA-dir_RNA_pol_insert"/>
</dbReference>
<feature type="region of interest" description="Alpha N-terminal domain (alpha-NTD)" evidence="11">
    <location>
        <begin position="1"/>
        <end position="236"/>
    </location>
</feature>
<dbReference type="GO" id="GO:0003677">
    <property type="term" value="F:DNA binding"/>
    <property type="evidence" value="ECO:0007669"/>
    <property type="project" value="UniProtKB-UniRule"/>
</dbReference>
<gene>
    <name evidence="11" type="primary">rpoA</name>
    <name evidence="13" type="ORF">A2682_03015</name>
</gene>
<dbReference type="STRING" id="1802363.A2682_03015"/>
<evidence type="ECO:0000256" key="9">
    <source>
        <dbReference type="ARBA" id="ARBA00033070"/>
    </source>
</evidence>
<feature type="domain" description="DNA-directed RNA polymerase RpoA/D/Rpb3-type" evidence="12">
    <location>
        <begin position="22"/>
        <end position="230"/>
    </location>
</feature>
<dbReference type="Pfam" id="PF03118">
    <property type="entry name" value="RNA_pol_A_CTD"/>
    <property type="match status" value="1"/>
</dbReference>
<dbReference type="GO" id="GO:0005737">
    <property type="term" value="C:cytoplasm"/>
    <property type="evidence" value="ECO:0007669"/>
    <property type="project" value="UniProtKB-ARBA"/>
</dbReference>
<dbReference type="Gene3D" id="2.170.120.12">
    <property type="entry name" value="DNA-directed RNA polymerase, insert domain"/>
    <property type="match status" value="1"/>
</dbReference>
<dbReference type="EC" id="2.7.7.6" evidence="2 11"/>
<protein>
    <recommendedName>
        <fullName evidence="3 11">DNA-directed RNA polymerase subunit alpha</fullName>
        <shortName evidence="11">RNAP subunit alpha</shortName>
        <ecNumber evidence="2 11">2.7.7.6</ecNumber>
    </recommendedName>
    <alternativeName>
        <fullName evidence="9 11">RNA polymerase subunit alpha</fullName>
    </alternativeName>
    <alternativeName>
        <fullName evidence="8 11">Transcriptase subunit alpha</fullName>
    </alternativeName>
</protein>
<dbReference type="CDD" id="cd06928">
    <property type="entry name" value="RNAP_alpha_NTD"/>
    <property type="match status" value="1"/>
</dbReference>
<comment type="domain">
    <text evidence="11">The N-terminal domain is essential for RNAP assembly and basal transcription, whereas the C-terminal domain is involved in interaction with transcriptional regulators and with upstream promoter elements.</text>
</comment>
<reference evidence="13 14" key="1">
    <citation type="journal article" date="2016" name="Nat. Commun.">
        <title>Thousands of microbial genomes shed light on interconnected biogeochemical processes in an aquifer system.</title>
        <authorList>
            <person name="Anantharaman K."/>
            <person name="Brown C.T."/>
            <person name="Hug L.A."/>
            <person name="Sharon I."/>
            <person name="Castelle C.J."/>
            <person name="Probst A.J."/>
            <person name="Thomas B.C."/>
            <person name="Singh A."/>
            <person name="Wilkins M.J."/>
            <person name="Karaoz U."/>
            <person name="Brodie E.L."/>
            <person name="Williams K.H."/>
            <person name="Hubbard S.S."/>
            <person name="Banfield J.F."/>
        </authorList>
    </citation>
    <scope>NUCLEOTIDE SEQUENCE [LARGE SCALE GENOMIC DNA]</scope>
    <source>
        <strain evidence="14">RIFCSPHIGHO2_01_FULL_58_15</strain>
    </source>
</reference>
<evidence type="ECO:0000313" key="13">
    <source>
        <dbReference type="EMBL" id="OHA48378.1"/>
    </source>
</evidence>
<dbReference type="Gene3D" id="1.10.150.20">
    <property type="entry name" value="5' to 3' exonuclease, C-terminal subdomain"/>
    <property type="match status" value="1"/>
</dbReference>
<dbReference type="Pfam" id="PF01193">
    <property type="entry name" value="RNA_pol_L"/>
    <property type="match status" value="1"/>
</dbReference>
<comment type="function">
    <text evidence="11">DNA-dependent RNA polymerase catalyzes the transcription of DNA into RNA using the four ribonucleoside triphosphates as substrates.</text>
</comment>
<dbReference type="SUPFAM" id="SSF56553">
    <property type="entry name" value="Insert subdomain of RNA polymerase alpha subunit"/>
    <property type="match status" value="1"/>
</dbReference>
<evidence type="ECO:0000256" key="1">
    <source>
        <dbReference type="ARBA" id="ARBA00007123"/>
    </source>
</evidence>
<evidence type="ECO:0000256" key="4">
    <source>
        <dbReference type="ARBA" id="ARBA00022478"/>
    </source>
</evidence>
<evidence type="ECO:0000259" key="12">
    <source>
        <dbReference type="SMART" id="SM00662"/>
    </source>
</evidence>
<comment type="caution">
    <text evidence="13">The sequence shown here is derived from an EMBL/GenBank/DDBJ whole genome shotgun (WGS) entry which is preliminary data.</text>
</comment>
<evidence type="ECO:0000256" key="11">
    <source>
        <dbReference type="HAMAP-Rule" id="MF_00059"/>
    </source>
</evidence>
<dbReference type="InterPro" id="IPR011773">
    <property type="entry name" value="DNA-dir_RpoA"/>
</dbReference>
<dbReference type="GO" id="GO:0000428">
    <property type="term" value="C:DNA-directed RNA polymerase complex"/>
    <property type="evidence" value="ECO:0007669"/>
    <property type="project" value="UniProtKB-KW"/>
</dbReference>
<dbReference type="InterPro" id="IPR011263">
    <property type="entry name" value="DNA-dir_RNA_pol_RpoA/D/Rpb3"/>
</dbReference>
<evidence type="ECO:0000256" key="8">
    <source>
        <dbReference type="ARBA" id="ARBA00032524"/>
    </source>
</evidence>
<dbReference type="Gene3D" id="3.30.1360.10">
    <property type="entry name" value="RNA polymerase, RBP11-like subunit"/>
    <property type="match status" value="1"/>
</dbReference>
<dbReference type="Pfam" id="PF01000">
    <property type="entry name" value="RNA_pol_A_bac"/>
    <property type="match status" value="1"/>
</dbReference>
<dbReference type="GO" id="GO:0046983">
    <property type="term" value="F:protein dimerization activity"/>
    <property type="evidence" value="ECO:0007669"/>
    <property type="project" value="InterPro"/>
</dbReference>
<dbReference type="InterPro" id="IPR036643">
    <property type="entry name" value="RNApol_insert_sf"/>
</dbReference>
<proteinExistence type="inferred from homology"/>
<evidence type="ECO:0000313" key="14">
    <source>
        <dbReference type="Proteomes" id="UP000178690"/>
    </source>
</evidence>
<dbReference type="GO" id="GO:0003899">
    <property type="term" value="F:DNA-directed RNA polymerase activity"/>
    <property type="evidence" value="ECO:0007669"/>
    <property type="project" value="UniProtKB-UniRule"/>
</dbReference>
<dbReference type="SUPFAM" id="SSF47789">
    <property type="entry name" value="C-terminal domain of RNA polymerase alpha subunit"/>
    <property type="match status" value="1"/>
</dbReference>
<dbReference type="InterPro" id="IPR011260">
    <property type="entry name" value="RNAP_asu_C"/>
</dbReference>
<dbReference type="EMBL" id="MHST01000021">
    <property type="protein sequence ID" value="OHA48378.1"/>
    <property type="molecule type" value="Genomic_DNA"/>
</dbReference>
<keyword evidence="4 11" id="KW-0240">DNA-directed RNA polymerase</keyword>
<comment type="catalytic activity">
    <reaction evidence="10 11">
        <text>RNA(n) + a ribonucleoside 5'-triphosphate = RNA(n+1) + diphosphate</text>
        <dbReference type="Rhea" id="RHEA:21248"/>
        <dbReference type="Rhea" id="RHEA-COMP:14527"/>
        <dbReference type="Rhea" id="RHEA-COMP:17342"/>
        <dbReference type="ChEBI" id="CHEBI:33019"/>
        <dbReference type="ChEBI" id="CHEBI:61557"/>
        <dbReference type="ChEBI" id="CHEBI:140395"/>
        <dbReference type="EC" id="2.7.7.6"/>
    </reaction>
</comment>
<accession>A0A1G2PJ82</accession>
<dbReference type="FunFam" id="2.170.120.12:FF:000001">
    <property type="entry name" value="DNA-directed RNA polymerase subunit alpha"/>
    <property type="match status" value="1"/>
</dbReference>
<dbReference type="GO" id="GO:0006351">
    <property type="term" value="P:DNA-templated transcription"/>
    <property type="evidence" value="ECO:0007669"/>
    <property type="project" value="UniProtKB-UniRule"/>
</dbReference>